<dbReference type="KEGG" id="apro:CP73_p013"/>
<dbReference type="EMBL" id="KC843975">
    <property type="protein sequence ID" value="AGN72477.1"/>
    <property type="molecule type" value="Genomic_DNA"/>
</dbReference>
<keyword evidence="4 7" id="KW-0689">Ribosomal protein</keyword>
<comment type="subunit">
    <text evidence="2 7">Part of the 30S ribosomal subunit.</text>
</comment>
<keyword evidence="3 7" id="KW-0694">RNA-binding</keyword>
<dbReference type="PANTHER" id="PTHR13479:SF40">
    <property type="entry name" value="SMALL RIBOSOMAL SUBUNIT PROTEIN BS18M"/>
    <property type="match status" value="1"/>
</dbReference>
<accession>A0A023HI01</accession>
<dbReference type="HAMAP" id="MF_00270">
    <property type="entry name" value="Ribosomal_bS18"/>
    <property type="match status" value="1"/>
</dbReference>
<evidence type="ECO:0000313" key="10">
    <source>
        <dbReference type="EMBL" id="AGN72477.1"/>
    </source>
</evidence>
<keyword evidence="7" id="KW-0699">rRNA-binding</keyword>
<dbReference type="RefSeq" id="YP_009019377.1">
    <property type="nucleotide sequence ID" value="NC_023775.1"/>
</dbReference>
<comment type="subcellular location">
    <subcellularLocation>
        <location evidence="7">Plastid</location>
        <location evidence="7">Chloroplast</location>
    </subcellularLocation>
</comment>
<evidence type="ECO:0000256" key="4">
    <source>
        <dbReference type="ARBA" id="ARBA00022980"/>
    </source>
</evidence>
<dbReference type="AlphaFoldDB" id="A0A023HI01"/>
<reference evidence="10" key="2">
    <citation type="submission" date="2013-03" db="EMBL/GenBank/DDBJ databases">
        <title>Organelle genomes of microalga Chlorella protothecoides reveal evolution from autotroph to heterotroph.</title>
        <authorList>
            <person name="Yan D."/>
            <person name="Wang Y."/>
            <person name="Shen Y."/>
            <person name="Gong J."/>
            <person name="Gao C."/>
            <person name="Jiang H."/>
            <person name="Dai J."/>
            <person name="Wu Q."/>
        </authorList>
    </citation>
    <scope>NUCLEOTIDE SEQUENCE</scope>
</reference>
<dbReference type="Pfam" id="PF01084">
    <property type="entry name" value="Ribosomal_S18"/>
    <property type="match status" value="1"/>
</dbReference>
<dbReference type="GO" id="GO:0009507">
    <property type="term" value="C:chloroplast"/>
    <property type="evidence" value="ECO:0007669"/>
    <property type="project" value="UniProtKB-SubCell"/>
</dbReference>
<dbReference type="EMBL" id="KC631634">
    <property type="protein sequence ID" value="AGL10921.1"/>
    <property type="molecule type" value="Genomic_DNA"/>
</dbReference>
<dbReference type="GO" id="GO:0006412">
    <property type="term" value="P:translation"/>
    <property type="evidence" value="ECO:0007669"/>
    <property type="project" value="UniProtKB-UniRule"/>
</dbReference>
<dbReference type="Gene3D" id="4.10.640.10">
    <property type="entry name" value="Ribosomal protein S18"/>
    <property type="match status" value="1"/>
</dbReference>
<keyword evidence="9" id="KW-0150">Chloroplast</keyword>
<sequence length="88" mass="10204">MKSFKNTNSKNFYLQIKKKLNLNESNSRYTIDYKNTKLLMNFISPQGKILSKKITGLTSKQQRTVATAIKRGRMSGLLPFVNRYLVEN</sequence>
<evidence type="ECO:0000256" key="8">
    <source>
        <dbReference type="RuleBase" id="RU003910"/>
    </source>
</evidence>
<dbReference type="SUPFAM" id="SSF46911">
    <property type="entry name" value="Ribosomal protein S18"/>
    <property type="match status" value="1"/>
</dbReference>
<dbReference type="PRINTS" id="PR00974">
    <property type="entry name" value="RIBOSOMALS18"/>
</dbReference>
<name>A0A023HI01_AUXPR</name>
<dbReference type="GO" id="GO:0003735">
    <property type="term" value="F:structural constituent of ribosome"/>
    <property type="evidence" value="ECO:0007669"/>
    <property type="project" value="InterPro"/>
</dbReference>
<reference evidence="11" key="3">
    <citation type="submission" date="2017-02" db="EMBL/GenBank/DDBJ databases">
        <title>Whole genome sequencing of photosynthetic microalga Auxenochlorella protothecoides UTEX 2341.</title>
        <authorList>
            <person name="Patelou M."/>
            <person name="Skliros D."/>
            <person name="Kalliampakou K.I."/>
            <person name="Ioannidis N.E."/>
            <person name="Papazi A."/>
            <person name="Katharios P."/>
            <person name="Kotzabasis K."/>
            <person name="Flemetakis E."/>
        </authorList>
    </citation>
    <scope>NUCLEOTIDE SEQUENCE</scope>
    <source>
        <strain evidence="11">UTEX 2341</strain>
    </source>
</reference>
<dbReference type="InterPro" id="IPR036870">
    <property type="entry name" value="Ribosomal_bS18_sf"/>
</dbReference>
<dbReference type="NCBIfam" id="TIGR00165">
    <property type="entry name" value="S18"/>
    <property type="match status" value="1"/>
</dbReference>
<dbReference type="EMBL" id="KY613608">
    <property type="protein sequence ID" value="ARU77485.1"/>
    <property type="molecule type" value="Genomic_DNA"/>
</dbReference>
<geneLocation type="chloroplast" evidence="9"/>
<evidence type="ECO:0000256" key="3">
    <source>
        <dbReference type="ARBA" id="ARBA00022884"/>
    </source>
</evidence>
<evidence type="ECO:0000256" key="2">
    <source>
        <dbReference type="ARBA" id="ARBA00011458"/>
    </source>
</evidence>
<keyword evidence="5 7" id="KW-0687">Ribonucleoprotein</keyword>
<organism evidence="9">
    <name type="scientific">Auxenochlorella protothecoides</name>
    <name type="common">Green microalga</name>
    <name type="synonym">Chlorella protothecoides</name>
    <dbReference type="NCBI Taxonomy" id="3075"/>
    <lineage>
        <taxon>Eukaryota</taxon>
        <taxon>Viridiplantae</taxon>
        <taxon>Chlorophyta</taxon>
        <taxon>core chlorophytes</taxon>
        <taxon>Trebouxiophyceae</taxon>
        <taxon>Chlorellales</taxon>
        <taxon>Chlorellaceae</taxon>
        <taxon>Auxenochlorella</taxon>
    </lineage>
</organism>
<keyword evidence="9" id="KW-0934">Plastid</keyword>
<reference evidence="9" key="1">
    <citation type="submission" date="2013-02" db="EMBL/GenBank/DDBJ databases">
        <title>Chloroplast Sequencing of Green Alga Chlorella protothecoides and Comparative Analyses with C. variabilis and C. vulgaris.</title>
        <authorList>
            <person name="Park S.-H."/>
            <person name="Starkenburg S."/>
            <person name="Kyndt J."/>
            <person name="Angelova A."/>
            <person name="Chertkov O."/>
            <person name="Shen X."/>
            <person name="Brown J.K."/>
        </authorList>
    </citation>
    <scope>NUCLEOTIDE SEQUENCE</scope>
</reference>
<dbReference type="InterPro" id="IPR001648">
    <property type="entry name" value="Ribosomal_bS18"/>
</dbReference>
<proteinExistence type="inferred from homology"/>
<dbReference type="GO" id="GO:1990904">
    <property type="term" value="C:ribonucleoprotein complex"/>
    <property type="evidence" value="ECO:0007669"/>
    <property type="project" value="UniProtKB-KW"/>
</dbReference>
<protein>
    <recommendedName>
        <fullName evidence="6 7">Small ribosomal subunit protein bS18c</fullName>
    </recommendedName>
</protein>
<evidence type="ECO:0000256" key="1">
    <source>
        <dbReference type="ARBA" id="ARBA00005589"/>
    </source>
</evidence>
<gene>
    <name evidence="7 9" type="primary">rps18</name>
    <name evidence="11" type="ORF">BW920_0066</name>
    <name evidence="10" type="ORF">ChprCp032</name>
</gene>
<dbReference type="GO" id="GO:0070181">
    <property type="term" value="F:small ribosomal subunit rRNA binding"/>
    <property type="evidence" value="ECO:0007669"/>
    <property type="project" value="TreeGrafter"/>
</dbReference>
<comment type="similarity">
    <text evidence="1 7 8">Belongs to the bacterial ribosomal protein bS18 family.</text>
</comment>
<evidence type="ECO:0000256" key="5">
    <source>
        <dbReference type="ARBA" id="ARBA00023274"/>
    </source>
</evidence>
<dbReference type="GeneID" id="18667203"/>
<evidence type="ECO:0000256" key="6">
    <source>
        <dbReference type="ARBA" id="ARBA00035266"/>
    </source>
</evidence>
<evidence type="ECO:0000256" key="7">
    <source>
        <dbReference type="HAMAP-Rule" id="MF_00270"/>
    </source>
</evidence>
<dbReference type="PANTHER" id="PTHR13479">
    <property type="entry name" value="30S RIBOSOMAL PROTEIN S18"/>
    <property type="match status" value="1"/>
</dbReference>
<dbReference type="GO" id="GO:0005840">
    <property type="term" value="C:ribosome"/>
    <property type="evidence" value="ECO:0007669"/>
    <property type="project" value="UniProtKB-KW"/>
</dbReference>
<evidence type="ECO:0000313" key="11">
    <source>
        <dbReference type="EMBL" id="ARU77485.1"/>
    </source>
</evidence>
<evidence type="ECO:0000313" key="9">
    <source>
        <dbReference type="EMBL" id="AGL10921.1"/>
    </source>
</evidence>